<accession>A0A2A2DCJ6</accession>
<comment type="caution">
    <text evidence="2">The sequence shown here is derived from an EMBL/GenBank/DDBJ whole genome shotgun (WGS) entry which is preliminary data.</text>
</comment>
<sequence>MNPKSPAHIARHSVGESGVTEAVTDFASRIGRQVGLMQHSPGRDTFGWEMIADEFLDYVGALSLTDPGLRGKDAEAALRSAAAAALGVVTVGVYRWESVSVFIDYVNFGLTYGSADDPEVSLDETDWLRALHLAVICDSYATEAVTFGETARSLPSGAGEPLWVRAAVGQAYGLLTYLRGYDLEDRYGAEPRTRAEAAGRIDVLLSELVADGNRNLGRVAGLTAVHALLTGDENAFGDALARLLTAHRAVVGAGAAPRNLLPLDAIALAALAFRREGWPPAVESGYLPAALVTGVRTEGPRVGPYGRDKREAAVAELAAAGVFTVTRPAFAWTDTRDDGVYDRLTERKLAEFGDPDADLRLIARMLPSGIRQQVLRFQSRAAHDPEGTDPRQLEALTLAAELAVAACATSAPGDGESGGGGGEGGEGGAGVEVTIGGRALTLPRVGPQPDRMVTGWTSAVGAALVVGAREQLDRLLAVDPAVFGTVHTASVTATYRAALHDHLRGADARPAVDRALAARERALGRDSDEPCPPAVLLSQLVAGDAEGFALALVDALEEHRDHYSVGDRSEGVDAAAGLDVLALACRARALGMPVPVASEYLPEALLALH</sequence>
<dbReference type="RefSeq" id="WP_095580505.1">
    <property type="nucleotide sequence ID" value="NZ_JAJQQQ010000002.1"/>
</dbReference>
<gene>
    <name evidence="2" type="ORF">CK936_10125</name>
</gene>
<feature type="region of interest" description="Disordered" evidence="1">
    <location>
        <begin position="409"/>
        <end position="429"/>
    </location>
</feature>
<dbReference type="EMBL" id="NSJV01000199">
    <property type="protein sequence ID" value="PAU49022.1"/>
    <property type="molecule type" value="Genomic_DNA"/>
</dbReference>
<feature type="compositionally biased region" description="Gly residues" evidence="1">
    <location>
        <begin position="415"/>
        <end position="429"/>
    </location>
</feature>
<dbReference type="InterPro" id="IPR029074">
    <property type="entry name" value="Imm49"/>
</dbReference>
<dbReference type="AlphaFoldDB" id="A0A2A2DCJ6"/>
<evidence type="ECO:0000256" key="1">
    <source>
        <dbReference type="SAM" id="MobiDB-lite"/>
    </source>
</evidence>
<proteinExistence type="predicted"/>
<organism evidence="2 3">
    <name type="scientific">Streptomyces albireticuli</name>
    <dbReference type="NCBI Taxonomy" id="1940"/>
    <lineage>
        <taxon>Bacteria</taxon>
        <taxon>Bacillati</taxon>
        <taxon>Actinomycetota</taxon>
        <taxon>Actinomycetes</taxon>
        <taxon>Kitasatosporales</taxon>
        <taxon>Streptomycetaceae</taxon>
        <taxon>Streptomyces</taxon>
    </lineage>
</organism>
<name>A0A2A2DCJ6_9ACTN</name>
<dbReference type="Pfam" id="PF15575">
    <property type="entry name" value="Imm49"/>
    <property type="match status" value="2"/>
</dbReference>
<reference evidence="2 3" key="1">
    <citation type="submission" date="2017-08" db="EMBL/GenBank/DDBJ databases">
        <title>Genome sequence of Streptomyces albireticuli NRRL B-1670.</title>
        <authorList>
            <person name="Graham D.E."/>
            <person name="Mahan K.M."/>
            <person name="Klingeman D.M."/>
            <person name="Hettich R.L."/>
            <person name="Parry R.J."/>
            <person name="Spain J.C."/>
        </authorList>
    </citation>
    <scope>NUCLEOTIDE SEQUENCE [LARGE SCALE GENOMIC DNA]</scope>
    <source>
        <strain evidence="2 3">NRRL B-1670</strain>
    </source>
</reference>
<dbReference type="Proteomes" id="UP000218944">
    <property type="component" value="Unassembled WGS sequence"/>
</dbReference>
<keyword evidence="3" id="KW-1185">Reference proteome</keyword>
<evidence type="ECO:0000313" key="3">
    <source>
        <dbReference type="Proteomes" id="UP000218944"/>
    </source>
</evidence>
<protein>
    <submittedName>
        <fullName evidence="2">Uncharacterized protein</fullName>
    </submittedName>
</protein>
<evidence type="ECO:0000313" key="2">
    <source>
        <dbReference type="EMBL" id="PAU49022.1"/>
    </source>
</evidence>